<comment type="subcellular location">
    <subcellularLocation>
        <location evidence="1 21">Cell membrane</location>
        <topology evidence="1 21">Single-pass type I membrane protein</topology>
    </subcellularLocation>
    <subcellularLocation>
        <location evidence="2">Secreted</location>
        <location evidence="2">Extracellular space</location>
        <location evidence="2">Extracellular matrix</location>
        <location evidence="2">Basement membrane</location>
    </subcellularLocation>
</comment>
<dbReference type="GO" id="GO:0005509">
    <property type="term" value="F:calcium ion binding"/>
    <property type="evidence" value="ECO:0007669"/>
    <property type="project" value="UniProtKB-UniRule"/>
</dbReference>
<dbReference type="PANTHER" id="PTHR24027">
    <property type="entry name" value="CADHERIN-23"/>
    <property type="match status" value="1"/>
</dbReference>
<dbReference type="FunFam" id="2.60.40.60:FF:000213">
    <property type="entry name" value="neural-cadherin isoform X1"/>
    <property type="match status" value="1"/>
</dbReference>
<dbReference type="PROSITE" id="PS51403">
    <property type="entry name" value="NC1_IV"/>
    <property type="match status" value="1"/>
</dbReference>
<feature type="domain" description="Cadherin" evidence="27">
    <location>
        <begin position="2930"/>
        <end position="3034"/>
    </location>
</feature>
<dbReference type="InterPro" id="IPR020894">
    <property type="entry name" value="Cadherin_CS"/>
</dbReference>
<dbReference type="CDD" id="cd00053">
    <property type="entry name" value="EGF"/>
    <property type="match status" value="1"/>
</dbReference>
<dbReference type="SUPFAM" id="SSF56436">
    <property type="entry name" value="C-type lectin-like"/>
    <property type="match status" value="1"/>
</dbReference>
<dbReference type="Gene3D" id="2.60.120.200">
    <property type="match status" value="2"/>
</dbReference>
<dbReference type="FunFam" id="2.60.40.60:FF:000199">
    <property type="entry name" value="neural-cadherin isoform X1"/>
    <property type="match status" value="1"/>
</dbReference>
<dbReference type="PANTHER" id="PTHR24027:SF438">
    <property type="entry name" value="CADHERIN 23"/>
    <property type="match status" value="1"/>
</dbReference>
<dbReference type="GO" id="GO:0007424">
    <property type="term" value="P:open tracheal system development"/>
    <property type="evidence" value="ECO:0007669"/>
    <property type="project" value="UniProtKB-ARBA"/>
</dbReference>
<dbReference type="SUPFAM" id="SSF57184">
    <property type="entry name" value="Growth factor receptor domain"/>
    <property type="match status" value="1"/>
</dbReference>
<dbReference type="InterPro" id="IPR056370">
    <property type="entry name" value="Shg-like_Ig-like"/>
</dbReference>
<feature type="domain" description="Cadherin" evidence="27">
    <location>
        <begin position="2661"/>
        <end position="2776"/>
    </location>
</feature>
<dbReference type="Pfam" id="PF00008">
    <property type="entry name" value="EGF"/>
    <property type="match status" value="2"/>
</dbReference>
<dbReference type="GO" id="GO:0007156">
    <property type="term" value="P:homophilic cell adhesion via plasma membrane adhesion molecules"/>
    <property type="evidence" value="ECO:0007669"/>
    <property type="project" value="InterPro"/>
</dbReference>
<feature type="compositionally biased region" description="Gly residues" evidence="23">
    <location>
        <begin position="203"/>
        <end position="212"/>
    </location>
</feature>
<dbReference type="CDD" id="cd11304">
    <property type="entry name" value="Cadherin_repeat"/>
    <property type="match status" value="15"/>
</dbReference>
<dbReference type="SUPFAM" id="SSF49899">
    <property type="entry name" value="Concanavalin A-like lectins/glucanases"/>
    <property type="match status" value="2"/>
</dbReference>
<keyword evidence="13 21" id="KW-0130">Cell adhesion</keyword>
<feature type="disulfide bond" evidence="20">
    <location>
        <begin position="3686"/>
        <end position="3695"/>
    </location>
</feature>
<evidence type="ECO:0000256" key="4">
    <source>
        <dbReference type="ARBA" id="ARBA00022525"/>
    </source>
</evidence>
<feature type="transmembrane region" description="Helical" evidence="24">
    <location>
        <begin position="3983"/>
        <end position="4006"/>
    </location>
</feature>
<dbReference type="InterPro" id="IPR027397">
    <property type="entry name" value="Catenin-bd_sf"/>
</dbReference>
<evidence type="ECO:0000256" key="21">
    <source>
        <dbReference type="RuleBase" id="RU003318"/>
    </source>
</evidence>
<dbReference type="SMART" id="SM00179">
    <property type="entry name" value="EGF_CA"/>
    <property type="match status" value="3"/>
</dbReference>
<feature type="domain" description="Cadherin" evidence="27">
    <location>
        <begin position="2338"/>
        <end position="2444"/>
    </location>
</feature>
<dbReference type="FunFam" id="2.60.40.60:FF:000058">
    <property type="entry name" value="FAT atypical cadherin 3"/>
    <property type="match status" value="1"/>
</dbReference>
<dbReference type="PROSITE" id="PS00022">
    <property type="entry name" value="EGF_1"/>
    <property type="match status" value="3"/>
</dbReference>
<dbReference type="Pfam" id="PF01049">
    <property type="entry name" value="CADH_Y-type_LIR"/>
    <property type="match status" value="1"/>
</dbReference>
<feature type="compositionally biased region" description="Low complexity" evidence="23">
    <location>
        <begin position="370"/>
        <end position="398"/>
    </location>
</feature>
<feature type="disulfide bond" evidence="20">
    <location>
        <begin position="3942"/>
        <end position="3959"/>
    </location>
</feature>
<dbReference type="OrthoDB" id="6079678at2759"/>
<dbReference type="GO" id="GO:0008013">
    <property type="term" value="F:beta-catenin binding"/>
    <property type="evidence" value="ECO:0007669"/>
    <property type="project" value="TreeGrafter"/>
</dbReference>
<dbReference type="SUPFAM" id="SSF49313">
    <property type="entry name" value="Cadherin-like"/>
    <property type="match status" value="15"/>
</dbReference>
<evidence type="ECO:0000256" key="22">
    <source>
        <dbReference type="RuleBase" id="RU004357"/>
    </source>
</evidence>
<feature type="compositionally biased region" description="Pro residues" evidence="23">
    <location>
        <begin position="876"/>
        <end position="885"/>
    </location>
</feature>
<dbReference type="PROSITE" id="PS50025">
    <property type="entry name" value="LAM_G_DOMAIN"/>
    <property type="match status" value="2"/>
</dbReference>
<dbReference type="GO" id="GO:0005911">
    <property type="term" value="C:cell-cell junction"/>
    <property type="evidence" value="ECO:0007669"/>
    <property type="project" value="UniProtKB-ARBA"/>
</dbReference>
<feature type="domain" description="Cadherin" evidence="27">
    <location>
        <begin position="1796"/>
        <end position="1901"/>
    </location>
</feature>
<feature type="domain" description="Cadherin" evidence="27">
    <location>
        <begin position="2444"/>
        <end position="2560"/>
    </location>
</feature>
<evidence type="ECO:0000256" key="6">
    <source>
        <dbReference type="ARBA" id="ARBA00022536"/>
    </source>
</evidence>
<dbReference type="Proteomes" id="UP000479190">
    <property type="component" value="Unassembled WGS sequence"/>
</dbReference>
<feature type="region of interest" description="Disordered" evidence="23">
    <location>
        <begin position="529"/>
        <end position="671"/>
    </location>
</feature>
<evidence type="ECO:0000259" key="25">
    <source>
        <dbReference type="PROSITE" id="PS50025"/>
    </source>
</evidence>
<comment type="function">
    <text evidence="22">Cadherins are calcium-dependent cell adhesion proteins.</text>
</comment>
<evidence type="ECO:0000256" key="14">
    <source>
        <dbReference type="ARBA" id="ARBA00022989"/>
    </source>
</evidence>
<feature type="domain" description="Cadherin" evidence="27">
    <location>
        <begin position="2115"/>
        <end position="2223"/>
    </location>
</feature>
<reference evidence="29 30" key="1">
    <citation type="submission" date="2020-02" db="EMBL/GenBank/DDBJ databases">
        <authorList>
            <person name="Ferguson B K."/>
        </authorList>
    </citation>
    <scope>NUCLEOTIDE SEQUENCE [LARGE SCALE GENOMIC DNA]</scope>
</reference>
<feature type="domain" description="EGF-like" evidence="26">
    <location>
        <begin position="3933"/>
        <end position="3971"/>
    </location>
</feature>
<dbReference type="GO" id="GO:0005201">
    <property type="term" value="F:extracellular matrix structural constituent"/>
    <property type="evidence" value="ECO:0007669"/>
    <property type="project" value="InterPro"/>
</dbReference>
<evidence type="ECO:0000256" key="9">
    <source>
        <dbReference type="ARBA" id="ARBA00022729"/>
    </source>
</evidence>
<evidence type="ECO:0000256" key="5">
    <source>
        <dbReference type="ARBA" id="ARBA00022530"/>
    </source>
</evidence>
<dbReference type="GO" id="GO:0045463">
    <property type="term" value="P:R8 cell development"/>
    <property type="evidence" value="ECO:0007669"/>
    <property type="project" value="UniProtKB-ARBA"/>
</dbReference>
<evidence type="ECO:0000256" key="7">
    <source>
        <dbReference type="ARBA" id="ARBA00022692"/>
    </source>
</evidence>
<feature type="domain" description="EGF-like" evidence="26">
    <location>
        <begin position="3656"/>
        <end position="3696"/>
    </location>
</feature>
<feature type="domain" description="EGF-like" evidence="26">
    <location>
        <begin position="3410"/>
        <end position="3446"/>
    </location>
</feature>
<dbReference type="GO" id="GO:0045467">
    <property type="term" value="P:R7 cell development"/>
    <property type="evidence" value="ECO:0007669"/>
    <property type="project" value="UniProtKB-ARBA"/>
</dbReference>
<evidence type="ECO:0008006" key="31">
    <source>
        <dbReference type="Google" id="ProtNLM"/>
    </source>
</evidence>
<dbReference type="FunFam" id="2.60.40.60:FF:000109">
    <property type="entry name" value="neural-cadherin isoform X2"/>
    <property type="match status" value="1"/>
</dbReference>
<dbReference type="FunFam" id="2.10.25.10:FF:000417">
    <property type="entry name" value="neural-cadherin isoform X1"/>
    <property type="match status" value="1"/>
</dbReference>
<evidence type="ECO:0000256" key="23">
    <source>
        <dbReference type="SAM" id="MobiDB-lite"/>
    </source>
</evidence>
<dbReference type="PROSITE" id="PS00232">
    <property type="entry name" value="CADHERIN_1"/>
    <property type="match status" value="5"/>
</dbReference>
<keyword evidence="12" id="KW-0084">Basement membrane</keyword>
<dbReference type="GO" id="GO:0044331">
    <property type="term" value="P:cell-cell adhesion mediated by cadherin"/>
    <property type="evidence" value="ECO:0007669"/>
    <property type="project" value="UniProtKB-ARBA"/>
</dbReference>
<dbReference type="SMART" id="SM00181">
    <property type="entry name" value="EGF"/>
    <property type="match status" value="4"/>
</dbReference>
<dbReference type="Gene3D" id="2.60.40.60">
    <property type="entry name" value="Cadherins"/>
    <property type="match status" value="16"/>
</dbReference>
<feature type="domain" description="Collagen IV NC1" evidence="28">
    <location>
        <begin position="1024"/>
        <end position="1110"/>
    </location>
</feature>
<evidence type="ECO:0000259" key="28">
    <source>
        <dbReference type="PROSITE" id="PS51403"/>
    </source>
</evidence>
<dbReference type="InterPro" id="IPR039808">
    <property type="entry name" value="Cadherin"/>
</dbReference>
<dbReference type="InterPro" id="IPR016187">
    <property type="entry name" value="CTDL_fold"/>
</dbReference>
<evidence type="ECO:0000256" key="12">
    <source>
        <dbReference type="ARBA" id="ARBA00022869"/>
    </source>
</evidence>
<comment type="caution">
    <text evidence="20">Lacks conserved residue(s) required for the propagation of feature annotation.</text>
</comment>
<evidence type="ECO:0000256" key="18">
    <source>
        <dbReference type="ARBA" id="ARBA00023180"/>
    </source>
</evidence>
<dbReference type="FunFam" id="2.60.40.60:FF:000013">
    <property type="entry name" value="Cadherin EGF LAG seven-pass G-type receptor"/>
    <property type="match status" value="1"/>
</dbReference>
<keyword evidence="6 20" id="KW-0245">EGF-like domain</keyword>
<feature type="disulfide bond" evidence="20">
    <location>
        <begin position="3961"/>
        <end position="3970"/>
    </location>
</feature>
<dbReference type="GO" id="GO:0048846">
    <property type="term" value="P:axon extension involved in axon guidance"/>
    <property type="evidence" value="ECO:0007669"/>
    <property type="project" value="UniProtKB-ARBA"/>
</dbReference>
<dbReference type="PROSITE" id="PS50026">
    <property type="entry name" value="EGF_3"/>
    <property type="match status" value="3"/>
</dbReference>
<dbReference type="InterPro" id="IPR001881">
    <property type="entry name" value="EGF-like_Ca-bd_dom"/>
</dbReference>
<dbReference type="Pfam" id="PF00028">
    <property type="entry name" value="Cadherin"/>
    <property type="match status" value="11"/>
</dbReference>
<keyword evidence="11 19" id="KW-0106">Calcium</keyword>
<dbReference type="Pfam" id="PF02210">
    <property type="entry name" value="Laminin_G_2"/>
    <property type="match status" value="2"/>
</dbReference>
<feature type="domain" description="Cadherin" evidence="27">
    <location>
        <begin position="1597"/>
        <end position="1687"/>
    </location>
</feature>
<dbReference type="InterPro" id="IPR008160">
    <property type="entry name" value="Collagen"/>
</dbReference>
<feature type="domain" description="Cadherin" evidence="27">
    <location>
        <begin position="3051"/>
        <end position="3153"/>
    </location>
</feature>
<organism evidence="29 30">
    <name type="scientific">Trichogramma brassicae</name>
    <dbReference type="NCBI Taxonomy" id="86971"/>
    <lineage>
        <taxon>Eukaryota</taxon>
        <taxon>Metazoa</taxon>
        <taxon>Ecdysozoa</taxon>
        <taxon>Arthropoda</taxon>
        <taxon>Hexapoda</taxon>
        <taxon>Insecta</taxon>
        <taxon>Pterygota</taxon>
        <taxon>Neoptera</taxon>
        <taxon>Endopterygota</taxon>
        <taxon>Hymenoptera</taxon>
        <taxon>Apocrita</taxon>
        <taxon>Proctotrupomorpha</taxon>
        <taxon>Chalcidoidea</taxon>
        <taxon>Trichogrammatidae</taxon>
        <taxon>Trichogramma</taxon>
    </lineage>
</organism>
<dbReference type="Pfam" id="PF01413">
    <property type="entry name" value="C4"/>
    <property type="match status" value="1"/>
</dbReference>
<feature type="region of interest" description="Disordered" evidence="23">
    <location>
        <begin position="1"/>
        <end position="444"/>
    </location>
</feature>
<dbReference type="FunFam" id="2.60.40.60:FF:000184">
    <property type="entry name" value="neural-cadherin isoform X12"/>
    <property type="match status" value="1"/>
</dbReference>
<evidence type="ECO:0000256" key="24">
    <source>
        <dbReference type="SAM" id="Phobius"/>
    </source>
</evidence>
<feature type="compositionally biased region" description="Basic and acidic residues" evidence="23">
    <location>
        <begin position="349"/>
        <end position="359"/>
    </location>
</feature>
<dbReference type="InterPro" id="IPR000233">
    <property type="entry name" value="Cadherin_Y-type_LIR"/>
</dbReference>
<evidence type="ECO:0000256" key="15">
    <source>
        <dbReference type="ARBA" id="ARBA00023119"/>
    </source>
</evidence>
<dbReference type="FunFam" id="2.60.120.200:FF:000040">
    <property type="entry name" value="neural-cadherin isoform X1"/>
    <property type="match status" value="1"/>
</dbReference>
<dbReference type="Pfam" id="PF24811">
    <property type="entry name" value="Ig_Shg"/>
    <property type="match status" value="1"/>
</dbReference>
<evidence type="ECO:0000256" key="2">
    <source>
        <dbReference type="ARBA" id="ARBA00004302"/>
    </source>
</evidence>
<sequence length="4161" mass="449982">MGLPGHPGQNGVPGIMGAPGPSGIPGRDGCNGTDGIPGHQGFPGEPGPRGLPGSLGPKGDKGEAGHCGRLLVGQKGEPGIDGVQGSRGIPGPQGPPGYSGQKGETGPMGRDGYSGPPGPPGRKGDRGYDGVDGLPGPSGLKGDTGPAGLPGIPGLRGPPGPPGGGKGQPGPPGEKGPRGYPGPIGIRGADGLPGISGPRGPVGPAGGPGLPGIPGSEGPPGEKGDKGDAGLNGFPGEVGPRGFTGAIGPPGLRGPQGEKGLSIVGPSGMDGVPGRDGSKGQKGEKGYTGPRGRPGDSLEGIPGPPGKPGLPGESGLPGKDGMFGFQGPMGEKGDSGGKCSQCFPGIKGAKGDRGIDGKDGFPGARGPPGERGFPGEPGLDGLPGPTGPPGNRGNDGTPGAPGPQGESGKDCLISKEQLNTEKGQKGERGEMGRPGPFGPVGPVGEKGVQGSTGFPGLKGDKGLPGPPGLLGVPGPVGPRGLPGPRGEKGNAGPIGFPGEPGLVGQRGFPGLPGLKGHKGEAGISVKGIQGLQGPQGPKGDMGLPGPEGKEGPIGHSGLPGLTGEKGELGEPGYNGIPGKPGDKGDTGPLGPPGPPGIMGTPGTDGLKGRPGIDGAPGVKGERGEKGFQGFPGMPGIDGKPGKPGEQGPKGDIGYPGEPGPMGPLGAPGDKGDLGDRGFTGFIGPQGEPGLPGLDGVDGEKGEIGPQGIAGFPGLDGEVGPPGRPGFDGPKGELGPAGFEGPIGYPGVPGEKGHRGLPGLTINVKGEKGEPGLPGYPGRDGEKGDIGFPGPAGPPGEKGDVGGIGMPGYPGPHGLQGIKGDRGPLGFTGPPGKTVKGDKGLPGSVARPGRDGIPGLPGVKGDMGLPGLPGIKGEPGLPGPLGPPGPKGDMGLPGPVGPPGKDGSPGLEGLPGLTGDKGFKGEPGQPGLFGAPGQKGDRGFPGPMGAPGMLGEKGNHGLPGLPGLDGQKGEPGLPGSIGPPGLRGNPGLLGPPGPQGLTGPPGIPGVPGEPGLPCETQPDYLTGILLHTGAGSQGGGQSLSSPGSCLEDFRATPFIECNGAKGHCHYYANEFSFWMATIEDRDQFQKPEKQTLKAGNLRSRISRCQPKLNLKIRDHLLDILQVAAKYYVPIIADEIYEHMTHALLAYELLSKISGLKPIMPDGAMYMMKLYGTGFVRVFDLTVHRGVAAPTHLPILQRFFSMWWLLLGALCLANGARTGAWSEPNVESPGLQAVLPDDVHPGYVVKRFAGSHKLQLLETGFSRFFTLLENGLLMTTADLSALVGQPVRLLLLDNEFNGNRTETHELEVHVLERSSLLRLQPESLGETEIEENAAAATPLEGLPKLRAQGRFPVWIEVLPDKNGTRNFMLQGAAGETGFNVTLLRPDETVSLVTARPLDRETDGSESQVLLRARDVDGLSYASAKGLVRIIDQNDNRPVFESTDYKFELWPENLAALLAGREREARWWCFARFGRVKATDADGDSLAYRLVSPSNYFVIEPQTGELLLANEPQLPIDRDHEIELFVQVRDLRESSLSALVPARVLVRLLTSKSATSKYDPSLNDVDAKICDEAEDNVMLHEVHQIRKRRVTRAVRPTKKIEFTEADGDSEGKVVFHLEKENERETYKIRDDNKWVTVGLNGTVRVKQKWDYEELGPEKTIDFWVTITNTDTDNQRVIINIKDVNDEPPYFVNRPLPMQAVVQLNAPPNTHVFTLQARDPDTDSNIHYFIVRDRTGGRFEVDERSGVVRTRGSDPFQLDMEYVLYVKAEDQNGRIDERRYQSTPEERLSIVGGKRAPQFYLTAYEAEIPENRKKDSDIISVKAKSFADREIRYTLKAQGQGAAGTFNIGPNSGIVKLAKELDFEDVRQPHIYQLLVTATEDSGGFSTSVELTIRVSDVNDNAPKFELPDYQAHNVDEDIPLGTSILKVKATDADSGANAEIEYLVSDDHFSVDSNGIIVNNKQLDADNNNAYYEFIVTAKDKGEPSKSGTATVRIYTKNKNDEEPKFSQQVYTPNVDENAGPNTLVTTVVASDKDGDNVRFGFVGGGVSSGQFVIEDITGVIRLHNKEISLERDKYELNVTAMDDGACCPNGEKNIHTSTAVVVVFITDVNDNKPVFKDCSTYYPKVEEGATNGSPVIKVQATDEDKGVNGQVKYSIVQQPNQKGTKFTVDEETGQVVTNKVFDREGDDGKFVSVTVKATDQGEPSLEGVCSFTVEITDVNDNPPLFDRQKYVENVKQDASIGTNILRVSASDEDADNNGAIIYSLSAPNDEKGLEYFEIQPESGWIVLKKPLDREKYRLRVSASDRGTPPSFAEVDVELDVVDRNNKPPVWDELVYGPIHIKENVTVGTVVTSVKASSGIENNPVVFYHLMPGSTAQTNKFHTFYLQQRPDKSVTWADIKVNHPLDFESIKEYNLTVRVENNGAQQLASETTVYIMLEDVNDEIPLFTEREQETVLEGEPVGSKVTQVNAIDKDGTFPNNQVTYYVVDSDRNEGKDYFEINKETGEIFTKVVFDREKQGAYALEVEARDGAPSARPNSNGHPNSVTKFIRIGIADKNDNPPYFDKVLYEAEVDENEDIQHTVLTVTAKDHDESSRIRYEITSGNIGGAFAVKNMTGAIYVAGPLDYETRKRYELRLTASDNLKENYTTVVIHVKDVNDNPPVFERPTYRTQITEEDDRNLPKRVLQVTATDGDKDRPQSIVYFLTGQGIDPDNPANSKFDINRTSGEIYVLKPLDRDQPTGRPQWRFTVFAQDERGEGLVGYADVQVNLKDINDNPPSFPQGVYFGNVTENGTAGTGTASIRVKDINDMPPQFTKDEWFTEVDETDGPDLPDMPILTVTVHDEDETNKFQYKVIENSGYGADKFTMVRNNDGTGSLKIVQQLDYEDQMQTSGFRFRIQVNDKGEDNDNDKYHVAYSWVVVKLRDINDNKPQFDKANIEATVPENAPVGKMLETFNASDPDQGGKSKVSYSIDRSSDRKRQFFIFENGTVSIQRSLDREETPRHQVKILAIDDGIPPKTATATLTVIVQDINDNAPTFLKDYRPVLPEFATARKVVEILATDDDDRSKSNGPPFTFRMDPNADDVIKASFKVESDNKGANGDGMAIVSSIRSFDREQQKEYLIPIVIRDAGEPLMSGTSTLTVVIGDTNDNKMQPGSKDIFVYNYAGQSPETEIGRVYVYDLDDWDLPDKKFYWDGPEHEHFKLNEDTGMISMRPGTQDGKFQLRFKVYDRTHTQTDVPANVTVTIKSIPYEAVVNSGSVRISGVSDEDFIRVWHYKTQTTTRSKADLFREKLAVLLNIERDNVDVFSVQLKRKNPPLTDIRFAAHGSPYYKPVKLNGIVLMHREEIERDVGINITMVGIDECFYENEMCEGSCTNTMEISNLPYMVNANKTALVGIRVDMIAECTCGARNFSKGESCKNNPCYNGGRCIEGAYGLTCQCPAGYNGPRCQQTARSFRGNGWAWYPALEMCDDSHLSFEFITRKSDGLLLYNGPIVPPESDEIMVSDFISVELERGIPRLLIDFGSGTLELKVKTKRTLDDGEWHRLDIFWNTETVKLIVDFCKSAEITEQDDGSMPEFNDLTCQAQGKVPPFNEYLNVNAPLQIGGLYVEQFEPDQYKWKYMPVGKGFDGCIRNLFHNSKLYDLAHPGLSRNSVAGCPQTDEICNNQESTFRCWEHGTCVGSFVEARCQCNPGWTGPGCMTATIPTMFKQQSYVKYALSFEPDKYSTQIQLRFRTREPTGELFRVSDQHNREYAILEVKESRLRFRYNLNSLRTEEKDIWLAAVSVDDGQWHTVRVSRFGSAATLELDGGEGRRFNETFSFEGHQWLLVDKQEGVYAGGKAEYTGVRTFEVYSDYQKGCLDDIRLEGKHLPLPPAMNGTQWGQATMARNLEKNCASNKPCANVICQDPFECVDLWNVYECTCGEGRIKSPDNKGCMDKNECIDYPCLNGGRCINQDPRLRYRCICPDGFWGENCELVQEGQTLKLSMGALAAILVCLLVILVLVLVFVVYNRRREALIKYPGPDDDVRENIINYDDEGGGEDDMTAFDITPLQIPIGGPIPEVGGKLPPCKIVYPTGQEPNVGIFIEDHKKRADSDPNAPPFDDLRNYAYEGGGSTAGSLSSLASGTDDEQHEYEYLGNWGPRFDKLADMYTPTSQLHRESDEEC</sequence>
<evidence type="ECO:0000256" key="20">
    <source>
        <dbReference type="PROSITE-ProRule" id="PRU00076"/>
    </source>
</evidence>
<dbReference type="InterPro" id="IPR000742">
    <property type="entry name" value="EGF"/>
</dbReference>
<dbReference type="PROSITE" id="PS50268">
    <property type="entry name" value="CADHERIN_2"/>
    <property type="match status" value="16"/>
</dbReference>
<proteinExistence type="predicted"/>
<evidence type="ECO:0000256" key="11">
    <source>
        <dbReference type="ARBA" id="ARBA00022837"/>
    </source>
</evidence>
<dbReference type="PRINTS" id="PR00205">
    <property type="entry name" value="CADHERIN"/>
</dbReference>
<keyword evidence="14 24" id="KW-1133">Transmembrane helix</keyword>
<dbReference type="FunFam" id="2.60.40.60:FF:000128">
    <property type="entry name" value="neural-cadherin isoform X2"/>
    <property type="match status" value="1"/>
</dbReference>
<dbReference type="Gene3D" id="2.10.25.10">
    <property type="entry name" value="Laminin"/>
    <property type="match status" value="2"/>
</dbReference>
<dbReference type="Gene3D" id="2.170.240.10">
    <property type="entry name" value="Collagen IV, non-collagenous"/>
    <property type="match status" value="1"/>
</dbReference>
<evidence type="ECO:0000256" key="19">
    <source>
        <dbReference type="PROSITE-ProRule" id="PRU00043"/>
    </source>
</evidence>
<evidence type="ECO:0000256" key="17">
    <source>
        <dbReference type="ARBA" id="ARBA00023157"/>
    </source>
</evidence>
<dbReference type="GO" id="GO:0005581">
    <property type="term" value="C:collagen trimer"/>
    <property type="evidence" value="ECO:0007669"/>
    <property type="project" value="UniProtKB-KW"/>
</dbReference>
<feature type="region of interest" description="Disordered" evidence="23">
    <location>
        <begin position="4105"/>
        <end position="4126"/>
    </location>
</feature>
<dbReference type="FunFam" id="2.60.40.60:FF:000274">
    <property type="entry name" value="neural-cadherin isoform X9"/>
    <property type="match status" value="1"/>
</dbReference>
<feature type="domain" description="Cadherin" evidence="27">
    <location>
        <begin position="1690"/>
        <end position="1795"/>
    </location>
</feature>
<evidence type="ECO:0000256" key="8">
    <source>
        <dbReference type="ARBA" id="ARBA00022723"/>
    </source>
</evidence>
<evidence type="ECO:0000256" key="13">
    <source>
        <dbReference type="ARBA" id="ARBA00022889"/>
    </source>
</evidence>
<keyword evidence="9" id="KW-0732">Signal</keyword>
<keyword evidence="5" id="KW-0272">Extracellular matrix</keyword>
<dbReference type="FunFam" id="2.60.40.60:FF:000182">
    <property type="entry name" value="Blast:Putative neural-cadherin 2"/>
    <property type="match status" value="1"/>
</dbReference>
<keyword evidence="3" id="KW-1003">Cell membrane</keyword>
<feature type="domain" description="Cadherin" evidence="27">
    <location>
        <begin position="2224"/>
        <end position="2328"/>
    </location>
</feature>
<dbReference type="InterPro" id="IPR013320">
    <property type="entry name" value="ConA-like_dom_sf"/>
</dbReference>
<dbReference type="FunFam" id="2.60.40.60:FF:000039">
    <property type="entry name" value="FAT atypical cadherin 3"/>
    <property type="match status" value="1"/>
</dbReference>
<keyword evidence="15" id="KW-0176">Collagen</keyword>
<feature type="compositionally biased region" description="Low complexity" evidence="23">
    <location>
        <begin position="969"/>
        <end position="987"/>
    </location>
</feature>
<feature type="domain" description="Cadherin" evidence="27">
    <location>
        <begin position="2561"/>
        <end position="2660"/>
    </location>
</feature>
<dbReference type="SMART" id="SM00282">
    <property type="entry name" value="LamG"/>
    <property type="match status" value="2"/>
</dbReference>
<dbReference type="GO" id="GO:0030855">
    <property type="term" value="P:epithelial cell differentiation"/>
    <property type="evidence" value="ECO:0007669"/>
    <property type="project" value="UniProtKB-ARBA"/>
</dbReference>
<evidence type="ECO:0000313" key="30">
    <source>
        <dbReference type="Proteomes" id="UP000479190"/>
    </source>
</evidence>
<dbReference type="InterPro" id="IPR015919">
    <property type="entry name" value="Cadherin-like_sf"/>
</dbReference>
<name>A0A6H5ILR2_9HYME</name>
<dbReference type="CDD" id="cd00054">
    <property type="entry name" value="EGF_CA"/>
    <property type="match status" value="2"/>
</dbReference>
<dbReference type="SMART" id="SM00112">
    <property type="entry name" value="CA"/>
    <property type="match status" value="16"/>
</dbReference>
<feature type="domain" description="Laminin G" evidence="25">
    <location>
        <begin position="3447"/>
        <end position="3653"/>
    </location>
</feature>
<evidence type="ECO:0000259" key="26">
    <source>
        <dbReference type="PROSITE" id="PS50026"/>
    </source>
</evidence>
<dbReference type="FunFam" id="4.10.900.10:FF:000001">
    <property type="entry name" value="Cadherin 2"/>
    <property type="match status" value="1"/>
</dbReference>
<feature type="compositionally biased region" description="Basic and acidic residues" evidence="23">
    <location>
        <begin position="276"/>
        <end position="285"/>
    </location>
</feature>
<evidence type="ECO:0000256" key="16">
    <source>
        <dbReference type="ARBA" id="ARBA00023136"/>
    </source>
</evidence>
<dbReference type="FunFam" id="2.60.40.60:FF:000020">
    <property type="entry name" value="Dachsous cadherin-related 1b"/>
    <property type="match status" value="1"/>
</dbReference>
<dbReference type="InterPro" id="IPR002126">
    <property type="entry name" value="Cadherin-like_dom"/>
</dbReference>
<feature type="compositionally biased region" description="Basic and acidic residues" evidence="23">
    <location>
        <begin position="407"/>
        <end position="431"/>
    </location>
</feature>
<evidence type="ECO:0000313" key="29">
    <source>
        <dbReference type="EMBL" id="CAB0035661.1"/>
    </source>
</evidence>
<feature type="domain" description="Cadherin" evidence="27">
    <location>
        <begin position="2004"/>
        <end position="2113"/>
    </location>
</feature>
<evidence type="ECO:0000256" key="3">
    <source>
        <dbReference type="ARBA" id="ARBA00022475"/>
    </source>
</evidence>
<dbReference type="Pfam" id="PF01391">
    <property type="entry name" value="Collagen"/>
    <property type="match status" value="9"/>
</dbReference>
<keyword evidence="17 20" id="KW-1015">Disulfide bond</keyword>
<feature type="domain" description="Laminin G" evidence="25">
    <location>
        <begin position="3699"/>
        <end position="3890"/>
    </location>
</feature>
<dbReference type="FunFam" id="2.10.25.10:FF:000312">
    <property type="entry name" value="neural-cadherin isoform X10"/>
    <property type="match status" value="1"/>
</dbReference>
<feature type="compositionally biased region" description="Low complexity" evidence="23">
    <location>
        <begin position="4113"/>
        <end position="4122"/>
    </location>
</feature>
<dbReference type="InterPro" id="IPR001791">
    <property type="entry name" value="Laminin_G"/>
</dbReference>
<feature type="compositionally biased region" description="Low complexity" evidence="23">
    <location>
        <begin position="310"/>
        <end position="319"/>
    </location>
</feature>
<dbReference type="Gene3D" id="4.10.900.10">
    <property type="entry name" value="TCF3-CBD (Catenin binding domain)"/>
    <property type="match status" value="1"/>
</dbReference>
<keyword evidence="7 21" id="KW-0812">Transmembrane</keyword>
<dbReference type="GO" id="GO:0045296">
    <property type="term" value="F:cadherin binding"/>
    <property type="evidence" value="ECO:0007669"/>
    <property type="project" value="TreeGrafter"/>
</dbReference>
<dbReference type="GO" id="GO:0005604">
    <property type="term" value="C:basement membrane"/>
    <property type="evidence" value="ECO:0007669"/>
    <property type="project" value="UniProtKB-SubCell"/>
</dbReference>
<dbReference type="InterPro" id="IPR001442">
    <property type="entry name" value="Collagen_IV_NC"/>
</dbReference>
<dbReference type="EMBL" id="CADCXV010000795">
    <property type="protein sequence ID" value="CAB0035661.1"/>
    <property type="molecule type" value="Genomic_DNA"/>
</dbReference>
<keyword evidence="8" id="KW-0479">Metal-binding</keyword>
<keyword evidence="16 24" id="KW-0472">Membrane</keyword>
<feature type="domain" description="Cadherin" evidence="27">
    <location>
        <begin position="1319"/>
        <end position="1437"/>
    </location>
</feature>
<feature type="compositionally biased region" description="Low complexity" evidence="23">
    <location>
        <begin position="864"/>
        <end position="874"/>
    </location>
</feature>
<feature type="domain" description="Cadherin" evidence="27">
    <location>
        <begin position="1472"/>
        <end position="1559"/>
    </location>
</feature>
<keyword evidence="30" id="KW-1185">Reference proteome</keyword>
<dbReference type="GO" id="GO:0016477">
    <property type="term" value="P:cell migration"/>
    <property type="evidence" value="ECO:0007669"/>
    <property type="project" value="TreeGrafter"/>
</dbReference>
<feature type="domain" description="Cadherin" evidence="27">
    <location>
        <begin position="1903"/>
        <end position="2003"/>
    </location>
</feature>
<dbReference type="InterPro" id="IPR036954">
    <property type="entry name" value="Collagen_IV_NC_sf"/>
</dbReference>
<accession>A0A6H5ILR2</accession>
<dbReference type="FunFam" id="2.60.40.60:FF:000192">
    <property type="entry name" value="neural-cadherin isoform X8"/>
    <property type="match status" value="1"/>
</dbReference>
<dbReference type="CDD" id="cd00110">
    <property type="entry name" value="LamG"/>
    <property type="match status" value="2"/>
</dbReference>
<dbReference type="SMART" id="SM00111">
    <property type="entry name" value="C4"/>
    <property type="match status" value="1"/>
</dbReference>
<feature type="region of interest" description="Disordered" evidence="23">
    <location>
        <begin position="713"/>
        <end position="1017"/>
    </location>
</feature>
<dbReference type="PROSITE" id="PS01186">
    <property type="entry name" value="EGF_2"/>
    <property type="match status" value="3"/>
</dbReference>
<feature type="domain" description="Cadherin" evidence="27">
    <location>
        <begin position="2811"/>
        <end position="2929"/>
    </location>
</feature>
<gene>
    <name evidence="29" type="ORF">TBRA_LOCUS7549</name>
</gene>
<protein>
    <recommendedName>
        <fullName evidence="31">Cadherin domain-containing protein</fullName>
    </recommendedName>
</protein>
<keyword evidence="10" id="KW-0677">Repeat</keyword>
<feature type="disulfide bond" evidence="20">
    <location>
        <begin position="3436"/>
        <end position="3445"/>
    </location>
</feature>
<feature type="compositionally biased region" description="Low complexity" evidence="23">
    <location>
        <begin position="84"/>
        <end position="102"/>
    </location>
</feature>
<evidence type="ECO:0000259" key="27">
    <source>
        <dbReference type="PROSITE" id="PS50268"/>
    </source>
</evidence>
<keyword evidence="18" id="KW-0325">Glycoprotein</keyword>
<feature type="compositionally biased region" description="Low complexity" evidence="23">
    <location>
        <begin position="146"/>
        <end position="155"/>
    </location>
</feature>
<evidence type="ECO:0000256" key="1">
    <source>
        <dbReference type="ARBA" id="ARBA00004251"/>
    </source>
</evidence>
<dbReference type="GO" id="GO:0030425">
    <property type="term" value="C:dendrite"/>
    <property type="evidence" value="ECO:0007669"/>
    <property type="project" value="UniProtKB-ARBA"/>
</dbReference>
<dbReference type="InterPro" id="IPR009030">
    <property type="entry name" value="Growth_fac_rcpt_cys_sf"/>
</dbReference>
<dbReference type="GO" id="GO:0016318">
    <property type="term" value="P:ommatidial rotation"/>
    <property type="evidence" value="ECO:0007669"/>
    <property type="project" value="UniProtKB-ARBA"/>
</dbReference>
<dbReference type="GO" id="GO:0016342">
    <property type="term" value="C:catenin complex"/>
    <property type="evidence" value="ECO:0007669"/>
    <property type="project" value="TreeGrafter"/>
</dbReference>
<evidence type="ECO:0000256" key="10">
    <source>
        <dbReference type="ARBA" id="ARBA00022737"/>
    </source>
</evidence>
<dbReference type="FunFam" id="2.60.40.60:FF:000209">
    <property type="entry name" value="neural-cadherin isoform X1"/>
    <property type="match status" value="1"/>
</dbReference>
<keyword evidence="4" id="KW-0964">Secreted</keyword>
<dbReference type="FunFam" id="2.60.120.200:FF:000044">
    <property type="entry name" value="neural-cadherin isoform X1"/>
    <property type="match status" value="1"/>
</dbReference>